<dbReference type="AlphaFoldDB" id="A0A7J7L9C7"/>
<comment type="similarity">
    <text evidence="1">Belongs to the glycosyltransferase 1 family. Plant sucrose synthase subfamily.</text>
</comment>
<evidence type="ECO:0000259" key="7">
    <source>
        <dbReference type="Pfam" id="PF00862"/>
    </source>
</evidence>
<feature type="domain" description="Glycosyl transferase family 1" evidence="6">
    <location>
        <begin position="185"/>
        <end position="222"/>
    </location>
</feature>
<gene>
    <name evidence="9" type="ORF">GIB67_035862</name>
</gene>
<dbReference type="Pfam" id="PF00862">
    <property type="entry name" value="GT-B_Sucrose_synth"/>
    <property type="match status" value="1"/>
</dbReference>
<dbReference type="Gene3D" id="3.30.70.80">
    <property type="entry name" value="Peptidase S8 propeptide/proteinase inhibitor I9"/>
    <property type="match status" value="1"/>
</dbReference>
<reference evidence="9 10" key="1">
    <citation type="journal article" date="2020" name="IScience">
        <title>Genome Sequencing of the Endangered Kingdonia uniflora (Circaeasteraceae, Ranunculales) Reveals Potential Mechanisms of Evolutionary Specialization.</title>
        <authorList>
            <person name="Sun Y."/>
            <person name="Deng T."/>
            <person name="Zhang A."/>
            <person name="Moore M.J."/>
            <person name="Landis J.B."/>
            <person name="Lin N."/>
            <person name="Zhang H."/>
            <person name="Zhang X."/>
            <person name="Huang J."/>
            <person name="Zhang X."/>
            <person name="Sun H."/>
            <person name="Wang H."/>
        </authorList>
    </citation>
    <scope>NUCLEOTIDE SEQUENCE [LARGE SCALE GENOMIC DNA]</scope>
    <source>
        <strain evidence="9">TB1705</strain>
        <tissue evidence="9">Leaf</tissue>
    </source>
</reference>
<accession>A0A7J7L9C7</accession>
<sequence>MTTELSVPLKEKRITCPDGFCRGGKMVPTISASLICSDGILYCCICTIAHALEKSKYPDSDIYWKKFDDKYIFSCQFTADLYAMNRTDFIITSTYQEIAGSKDTVGQYESHTAFTLPGLYRVVRGIDVFDPKFNIISPGADMTIYFPYTEEKLRVTAFHPEIEGLLYSSTQNGEHTQKALLSSLRFNVYEAFGLTVVEAITCGLPTFATLHGGPADIIVHRKYTWQIYSERLMTLAGVYGFWKYVSNLERQATMGTPLLIFSILISTLSTPLCSAHLKNDRKDYIVYMEAVPKRKYSPLSHHHSILQQVLENISSLNAHIYSYKRSLNGFAAKLTDQERQKLAS</sequence>
<evidence type="ECO:0000313" key="10">
    <source>
        <dbReference type="Proteomes" id="UP000541444"/>
    </source>
</evidence>
<dbReference type="GO" id="GO:0005985">
    <property type="term" value="P:sucrose metabolic process"/>
    <property type="evidence" value="ECO:0007669"/>
    <property type="project" value="InterPro"/>
</dbReference>
<evidence type="ECO:0000256" key="1">
    <source>
        <dbReference type="ARBA" id="ARBA00005894"/>
    </source>
</evidence>
<dbReference type="OrthoDB" id="937291at2759"/>
<evidence type="ECO:0000256" key="2">
    <source>
        <dbReference type="ARBA" id="ARBA00012540"/>
    </source>
</evidence>
<dbReference type="PANTHER" id="PTHR45839">
    <property type="match status" value="1"/>
</dbReference>
<dbReference type="InterPro" id="IPR000368">
    <property type="entry name" value="Sucrose_synth_GT-B1"/>
</dbReference>
<dbReference type="GO" id="GO:0016157">
    <property type="term" value="F:sucrose synthase activity"/>
    <property type="evidence" value="ECO:0007669"/>
    <property type="project" value="UniProtKB-EC"/>
</dbReference>
<dbReference type="InterPro" id="IPR010259">
    <property type="entry name" value="S8pro/Inhibitor_I9"/>
</dbReference>
<protein>
    <recommendedName>
        <fullName evidence="2">sucrose synthase</fullName>
        <ecNumber evidence="2">2.4.1.13</ecNumber>
    </recommendedName>
</protein>
<dbReference type="Proteomes" id="UP000541444">
    <property type="component" value="Unassembled WGS sequence"/>
</dbReference>
<evidence type="ECO:0000259" key="8">
    <source>
        <dbReference type="Pfam" id="PF05922"/>
    </source>
</evidence>
<evidence type="ECO:0000256" key="3">
    <source>
        <dbReference type="ARBA" id="ARBA00022676"/>
    </source>
</evidence>
<evidence type="ECO:0000313" key="9">
    <source>
        <dbReference type="EMBL" id="KAF6139247.1"/>
    </source>
</evidence>
<dbReference type="Pfam" id="PF05922">
    <property type="entry name" value="Inhibitor_I9"/>
    <property type="match status" value="1"/>
</dbReference>
<dbReference type="SUPFAM" id="SSF53756">
    <property type="entry name" value="UDP-Glycosyltransferase/glycogen phosphorylase"/>
    <property type="match status" value="1"/>
</dbReference>
<feature type="domain" description="Sucrose synthase first GT-B" evidence="7">
    <location>
        <begin position="30"/>
        <end position="167"/>
    </location>
</feature>
<keyword evidence="3" id="KW-0328">Glycosyltransferase</keyword>
<dbReference type="EC" id="2.4.1.13" evidence="2"/>
<dbReference type="InterPro" id="IPR012820">
    <property type="entry name" value="Sucrose_synthase_pln/cyn"/>
</dbReference>
<dbReference type="EMBL" id="JACGCM010002503">
    <property type="protein sequence ID" value="KAF6139247.1"/>
    <property type="molecule type" value="Genomic_DNA"/>
</dbReference>
<name>A0A7J7L9C7_9MAGN</name>
<comment type="catalytic activity">
    <reaction evidence="5">
        <text>an NDP-alpha-D-glucose + D-fructose = a ribonucleoside 5'-diphosphate + sucrose + H(+)</text>
        <dbReference type="Rhea" id="RHEA:16241"/>
        <dbReference type="ChEBI" id="CHEBI:15378"/>
        <dbReference type="ChEBI" id="CHEBI:17992"/>
        <dbReference type="ChEBI" id="CHEBI:37721"/>
        <dbReference type="ChEBI" id="CHEBI:57930"/>
        <dbReference type="ChEBI" id="CHEBI:76533"/>
        <dbReference type="EC" id="2.4.1.13"/>
    </reaction>
</comment>
<organism evidence="9 10">
    <name type="scientific">Kingdonia uniflora</name>
    <dbReference type="NCBI Taxonomy" id="39325"/>
    <lineage>
        <taxon>Eukaryota</taxon>
        <taxon>Viridiplantae</taxon>
        <taxon>Streptophyta</taxon>
        <taxon>Embryophyta</taxon>
        <taxon>Tracheophyta</taxon>
        <taxon>Spermatophyta</taxon>
        <taxon>Magnoliopsida</taxon>
        <taxon>Ranunculales</taxon>
        <taxon>Circaeasteraceae</taxon>
        <taxon>Kingdonia</taxon>
    </lineage>
</organism>
<dbReference type="InterPro" id="IPR001296">
    <property type="entry name" value="Glyco_trans_1"/>
</dbReference>
<evidence type="ECO:0000256" key="4">
    <source>
        <dbReference type="ARBA" id="ARBA00022679"/>
    </source>
</evidence>
<dbReference type="PANTHER" id="PTHR45839:SF7">
    <property type="entry name" value="SUCROSE SYNTHASE 1"/>
    <property type="match status" value="1"/>
</dbReference>
<dbReference type="Gene3D" id="3.40.50.2000">
    <property type="entry name" value="Glycogen Phosphorylase B"/>
    <property type="match status" value="2"/>
</dbReference>
<comment type="caution">
    <text evidence="9">The sequence shown here is derived from an EMBL/GenBank/DDBJ whole genome shotgun (WGS) entry which is preliminary data.</text>
</comment>
<evidence type="ECO:0000256" key="5">
    <source>
        <dbReference type="ARBA" id="ARBA00049030"/>
    </source>
</evidence>
<proteinExistence type="inferred from homology"/>
<keyword evidence="4" id="KW-0808">Transferase</keyword>
<dbReference type="Pfam" id="PF00534">
    <property type="entry name" value="Glycos_transf_1"/>
    <property type="match status" value="1"/>
</dbReference>
<evidence type="ECO:0000259" key="6">
    <source>
        <dbReference type="Pfam" id="PF00534"/>
    </source>
</evidence>
<feature type="domain" description="Inhibitor I9" evidence="8">
    <location>
        <begin position="284"/>
        <end position="343"/>
    </location>
</feature>
<keyword evidence="10" id="KW-1185">Reference proteome</keyword>
<dbReference type="InterPro" id="IPR037045">
    <property type="entry name" value="S8pro/Inhibitor_I9_sf"/>
</dbReference>